<dbReference type="HAMAP" id="MF_00997">
    <property type="entry name" value="Protease_BepA"/>
    <property type="match status" value="1"/>
</dbReference>
<comment type="subcellular location">
    <subcellularLocation>
        <location evidence="8">Periplasm</location>
    </subcellularLocation>
</comment>
<dbReference type="GO" id="GO:0051603">
    <property type="term" value="P:proteolysis involved in protein catabolic process"/>
    <property type="evidence" value="ECO:0007669"/>
    <property type="project" value="TreeGrafter"/>
</dbReference>
<name>A0A432Z421_9GAMM</name>
<comment type="caution">
    <text evidence="10">The sequence shown here is derived from an EMBL/GenBank/DDBJ whole genome shotgun (WGS) entry which is preliminary data.</text>
</comment>
<feature type="binding site" evidence="8">
    <location>
        <position position="137"/>
    </location>
    <ligand>
        <name>Zn(2+)</name>
        <dbReference type="ChEBI" id="CHEBI:29105"/>
        <note>catalytic</note>
    </ligand>
</feature>
<feature type="active site" description="Proton donor" evidence="8">
    <location>
        <position position="206"/>
    </location>
</feature>
<comment type="function">
    <text evidence="8">Functions as both a chaperone and a metalloprotease. Maintains the integrity of the outer membrane by promoting either the assembly or the elimination of outer membrane proteins, depending on their folding state.</text>
</comment>
<evidence type="ECO:0000256" key="4">
    <source>
        <dbReference type="ARBA" id="ARBA00022764"/>
    </source>
</evidence>
<dbReference type="Pfam" id="PF14559">
    <property type="entry name" value="TPR_19"/>
    <property type="match status" value="1"/>
</dbReference>
<evidence type="ECO:0000259" key="9">
    <source>
        <dbReference type="Pfam" id="PF01435"/>
    </source>
</evidence>
<evidence type="ECO:0000256" key="1">
    <source>
        <dbReference type="ARBA" id="ARBA00022670"/>
    </source>
</evidence>
<dbReference type="Pfam" id="PF01435">
    <property type="entry name" value="Peptidase_M48"/>
    <property type="match status" value="1"/>
</dbReference>
<feature type="signal peptide" evidence="8">
    <location>
        <begin position="1"/>
        <end position="22"/>
    </location>
</feature>
<dbReference type="InterPro" id="IPR011990">
    <property type="entry name" value="TPR-like_helical_dom_sf"/>
</dbReference>
<dbReference type="Gene3D" id="1.25.40.10">
    <property type="entry name" value="Tetratricopeptide repeat domain"/>
    <property type="match status" value="1"/>
</dbReference>
<gene>
    <name evidence="10" type="ORF">CWI80_08945</name>
</gene>
<organism evidence="10 11">
    <name type="scientific">Pseudidiomarina sediminum</name>
    <dbReference type="NCBI Taxonomy" id="431675"/>
    <lineage>
        <taxon>Bacteria</taxon>
        <taxon>Pseudomonadati</taxon>
        <taxon>Pseudomonadota</taxon>
        <taxon>Gammaproteobacteria</taxon>
        <taxon>Alteromonadales</taxon>
        <taxon>Idiomarinaceae</taxon>
        <taxon>Pseudidiomarina</taxon>
    </lineage>
</organism>
<dbReference type="GO" id="GO:0042597">
    <property type="term" value="C:periplasmic space"/>
    <property type="evidence" value="ECO:0007669"/>
    <property type="project" value="UniProtKB-SubCell"/>
</dbReference>
<evidence type="ECO:0000256" key="7">
    <source>
        <dbReference type="ARBA" id="ARBA00023049"/>
    </source>
</evidence>
<feature type="active site" evidence="8">
    <location>
        <position position="138"/>
    </location>
</feature>
<accession>A0A432Z421</accession>
<evidence type="ECO:0000256" key="3">
    <source>
        <dbReference type="ARBA" id="ARBA00022729"/>
    </source>
</evidence>
<keyword evidence="11" id="KW-1185">Reference proteome</keyword>
<keyword evidence="4 8" id="KW-0574">Periplasm</keyword>
<dbReference type="InterPro" id="IPR051156">
    <property type="entry name" value="Mito/Outer_Membr_Metalloprot"/>
</dbReference>
<feature type="domain" description="Peptidase M48" evidence="9">
    <location>
        <begin position="73"/>
        <end position="257"/>
    </location>
</feature>
<comment type="similarity">
    <text evidence="8">Belongs to the peptidase M48 family. BepA subfamily.</text>
</comment>
<dbReference type="GO" id="GO:0004222">
    <property type="term" value="F:metalloendopeptidase activity"/>
    <property type="evidence" value="ECO:0007669"/>
    <property type="project" value="InterPro"/>
</dbReference>
<dbReference type="InterPro" id="IPR030873">
    <property type="entry name" value="Protease_BepA"/>
</dbReference>
<sequence length="486" mass="54439" precursor="true">MPYPFRSRLATLSLAVSFAVLSASSAGQQQQTRLPDIGTAGTSVMSIEREMSVGAMYMRQLRASAPLVSDPVLNAYLHDLGTRLVRNADDVRFPFKFFWVNQNQINAFAFFGGHVGMNTGLIAETRTESELASVIAHEIAHVSQRHIVRNMEAMQRSSPISMITLLGSLLLAMANPEAGIAAAQASAAGIQQRSINYTRLFEQEADRIGLTILSNSGFDPMGAPDFFGRLAEKYRYVSKPPEMLLTHPLSESRIADTRVRAERLSQQRTATRDESAFWLAKYRVLVRHLRTYNAEAVKRDLDNPDPAIANAARYGWAIALLDTDQAEAAEKVLAPLYEKEPLNTFYLDVQTDILLQQKRYDEALAMLEHAYQRMPNEHTVTMNYANAAIEAGQANRAVEVLRSYLIKDANSTVAYSLLIDAYRRLGNVSGMHEANAELMALYGQFERAIDHLHNAHSGSESRLEQRRYQARIEQLMAQQVELENLR</sequence>
<dbReference type="EC" id="3.4.-.-" evidence="8"/>
<dbReference type="PANTHER" id="PTHR22726:SF1">
    <property type="entry name" value="METALLOENDOPEPTIDASE OMA1, MITOCHONDRIAL"/>
    <property type="match status" value="1"/>
</dbReference>
<protein>
    <recommendedName>
        <fullName evidence="8">Putative beta-barrel assembly-enhancing protease</fullName>
        <ecNumber evidence="8">3.4.-.-</ecNumber>
    </recommendedName>
</protein>
<feature type="chain" id="PRO_5019598040" description="Putative beta-barrel assembly-enhancing protease" evidence="8">
    <location>
        <begin position="23"/>
        <end position="486"/>
    </location>
</feature>
<evidence type="ECO:0000256" key="8">
    <source>
        <dbReference type="HAMAP-Rule" id="MF_00997"/>
    </source>
</evidence>
<evidence type="ECO:0000313" key="11">
    <source>
        <dbReference type="Proteomes" id="UP000287022"/>
    </source>
</evidence>
<keyword evidence="6 8" id="KW-0862">Zinc</keyword>
<evidence type="ECO:0000313" key="10">
    <source>
        <dbReference type="EMBL" id="RUO72658.1"/>
    </source>
</evidence>
<evidence type="ECO:0000256" key="2">
    <source>
        <dbReference type="ARBA" id="ARBA00022723"/>
    </source>
</evidence>
<dbReference type="PANTHER" id="PTHR22726">
    <property type="entry name" value="METALLOENDOPEPTIDASE OMA1"/>
    <property type="match status" value="1"/>
</dbReference>
<reference evidence="11" key="1">
    <citation type="journal article" date="2018" name="Front. Microbiol.">
        <title>Genome-Based Analysis Reveals the Taxonomy and Diversity of the Family Idiomarinaceae.</title>
        <authorList>
            <person name="Liu Y."/>
            <person name="Lai Q."/>
            <person name="Shao Z."/>
        </authorList>
    </citation>
    <scope>NUCLEOTIDE SEQUENCE [LARGE SCALE GENOMIC DNA]</scope>
    <source>
        <strain evidence="11">c121</strain>
    </source>
</reference>
<dbReference type="Proteomes" id="UP000287022">
    <property type="component" value="Unassembled WGS sequence"/>
</dbReference>
<feature type="binding site" evidence="8">
    <location>
        <position position="141"/>
    </location>
    <ligand>
        <name>Zn(2+)</name>
        <dbReference type="ChEBI" id="CHEBI:29105"/>
        <note>catalytic</note>
    </ligand>
</feature>
<dbReference type="STRING" id="1122124.GCA_000423165_02249"/>
<dbReference type="GO" id="GO:0008270">
    <property type="term" value="F:zinc ion binding"/>
    <property type="evidence" value="ECO:0007669"/>
    <property type="project" value="UniProtKB-UniRule"/>
</dbReference>
<dbReference type="InterPro" id="IPR001915">
    <property type="entry name" value="Peptidase_M48"/>
</dbReference>
<dbReference type="EMBL" id="PIQE01000002">
    <property type="protein sequence ID" value="RUO72658.1"/>
    <property type="molecule type" value="Genomic_DNA"/>
</dbReference>
<keyword evidence="7 8" id="KW-0482">Metalloprotease</keyword>
<feature type="binding site" evidence="8">
    <location>
        <position position="202"/>
    </location>
    <ligand>
        <name>Zn(2+)</name>
        <dbReference type="ChEBI" id="CHEBI:29105"/>
        <note>catalytic</note>
    </ligand>
</feature>
<keyword evidence="3 8" id="KW-0732">Signal</keyword>
<dbReference type="AlphaFoldDB" id="A0A432Z421"/>
<keyword evidence="1 8" id="KW-0645">Protease</keyword>
<comment type="cofactor">
    <cofactor evidence="8">
        <name>Zn(2+)</name>
        <dbReference type="ChEBI" id="CHEBI:29105"/>
    </cofactor>
    <text evidence="8">Binds 1 zinc ion per subunit.</text>
</comment>
<dbReference type="Gene3D" id="3.30.2010.10">
    <property type="entry name" value="Metalloproteases ('zincins'), catalytic domain"/>
    <property type="match status" value="1"/>
</dbReference>
<evidence type="ECO:0000256" key="6">
    <source>
        <dbReference type="ARBA" id="ARBA00022833"/>
    </source>
</evidence>
<keyword evidence="2 8" id="KW-0479">Metal-binding</keyword>
<dbReference type="SUPFAM" id="SSF48452">
    <property type="entry name" value="TPR-like"/>
    <property type="match status" value="1"/>
</dbReference>
<dbReference type="GO" id="GO:0016020">
    <property type="term" value="C:membrane"/>
    <property type="evidence" value="ECO:0007669"/>
    <property type="project" value="InterPro"/>
</dbReference>
<evidence type="ECO:0000256" key="5">
    <source>
        <dbReference type="ARBA" id="ARBA00022801"/>
    </source>
</evidence>
<keyword evidence="5 8" id="KW-0378">Hydrolase</keyword>
<proteinExistence type="inferred from homology"/>
<dbReference type="RefSeq" id="WP_026860950.1">
    <property type="nucleotide sequence ID" value="NZ_PIQE01000002.1"/>
</dbReference>